<sequence>MVCVLAQWPLPTGWLELGTTLNLTPVGGALSSAPMKTLMCMCLMFSS</sequence>
<organism evidence="1">
    <name type="scientific">hydrothermal vent metagenome</name>
    <dbReference type="NCBI Taxonomy" id="652676"/>
    <lineage>
        <taxon>unclassified sequences</taxon>
        <taxon>metagenomes</taxon>
        <taxon>ecological metagenomes</taxon>
    </lineage>
</organism>
<name>A0A3B0T589_9ZZZZ</name>
<feature type="non-terminal residue" evidence="1">
    <location>
        <position position="47"/>
    </location>
</feature>
<evidence type="ECO:0000313" key="1">
    <source>
        <dbReference type="EMBL" id="VAW03994.1"/>
    </source>
</evidence>
<protein>
    <submittedName>
        <fullName evidence="1">Uncharacterized protein</fullName>
    </submittedName>
</protein>
<gene>
    <name evidence="1" type="ORF">MNBD_ACTINO02-758</name>
</gene>
<accession>A0A3B0T589</accession>
<dbReference type="AlphaFoldDB" id="A0A3B0T589"/>
<dbReference type="EMBL" id="UOEK01000274">
    <property type="protein sequence ID" value="VAW03994.1"/>
    <property type="molecule type" value="Genomic_DNA"/>
</dbReference>
<proteinExistence type="predicted"/>
<reference evidence="1" key="1">
    <citation type="submission" date="2018-06" db="EMBL/GenBank/DDBJ databases">
        <authorList>
            <person name="Zhirakovskaya E."/>
        </authorList>
    </citation>
    <scope>NUCLEOTIDE SEQUENCE</scope>
</reference>